<feature type="transmembrane region" description="Helical" evidence="6">
    <location>
        <begin position="327"/>
        <end position="347"/>
    </location>
</feature>
<sequence>MTPSGSLDLSTTVQVLSRRRRLVIRVLLVFLVVGVALAFLLPPAYEGVVVILAPQDTDLFGSISSARRALSSFSALSLLSQGTTASDEYVTILKSDNVNRAVARRFDLAGVYRVRTLDKAIEALRRNTRISLESDGSISVTVQDRLRDRAADLANALVAELERFNQERRVNRAGALVRFLQAEIESTGVQLRASEEQVREYGESRHAPILSAEDKAAAEGAGSLLARRAALQVQRQVLSSYLEPNSDELAQTDIEIGSVNREIAKMPSILMGGARLIRDLRVQEELFALLKAQLEQARVRRVFDIATVEVLDHAHPPESRSSPNRKLVVLGMLVLGFLTALGGALLAESRVRGSGGGAS</sequence>
<feature type="domain" description="Polysaccharide chain length determinant N-terminal" evidence="7">
    <location>
        <begin position="6"/>
        <end position="103"/>
    </location>
</feature>
<evidence type="ECO:0000256" key="2">
    <source>
        <dbReference type="ARBA" id="ARBA00022475"/>
    </source>
</evidence>
<keyword evidence="4 6" id="KW-1133">Transmembrane helix</keyword>
<dbReference type="GO" id="GO:0005886">
    <property type="term" value="C:plasma membrane"/>
    <property type="evidence" value="ECO:0007669"/>
    <property type="project" value="UniProtKB-SubCell"/>
</dbReference>
<dbReference type="PANTHER" id="PTHR32309">
    <property type="entry name" value="TYROSINE-PROTEIN KINASE"/>
    <property type="match status" value="1"/>
</dbReference>
<dbReference type="Pfam" id="PF02706">
    <property type="entry name" value="Wzz"/>
    <property type="match status" value="1"/>
</dbReference>
<reference evidence="9 10" key="1">
    <citation type="journal article" date="2019" name="Nat. Microbiol.">
        <title>Mediterranean grassland soil C-N compound turnover is dependent on rainfall and depth, and is mediated by genomically divergent microorganisms.</title>
        <authorList>
            <person name="Diamond S."/>
            <person name="Andeer P.F."/>
            <person name="Li Z."/>
            <person name="Crits-Christoph A."/>
            <person name="Burstein D."/>
            <person name="Anantharaman K."/>
            <person name="Lane K.R."/>
            <person name="Thomas B.C."/>
            <person name="Pan C."/>
            <person name="Northen T.R."/>
            <person name="Banfield J.F."/>
        </authorList>
    </citation>
    <scope>NUCLEOTIDE SEQUENCE [LARGE SCALE GENOMIC DNA]</scope>
    <source>
        <strain evidence="9">WS_1</strain>
    </source>
</reference>
<dbReference type="AlphaFoldDB" id="A0A538SHE6"/>
<keyword evidence="3 6" id="KW-0812">Transmembrane</keyword>
<organism evidence="9 10">
    <name type="scientific">Eiseniibacteriota bacterium</name>
    <dbReference type="NCBI Taxonomy" id="2212470"/>
    <lineage>
        <taxon>Bacteria</taxon>
        <taxon>Candidatus Eiseniibacteriota</taxon>
    </lineage>
</organism>
<feature type="transmembrane region" description="Helical" evidence="6">
    <location>
        <begin position="22"/>
        <end position="41"/>
    </location>
</feature>
<evidence type="ECO:0000313" key="10">
    <source>
        <dbReference type="Proteomes" id="UP000316292"/>
    </source>
</evidence>
<dbReference type="Pfam" id="PF13807">
    <property type="entry name" value="GNVR"/>
    <property type="match status" value="1"/>
</dbReference>
<dbReference type="InterPro" id="IPR003856">
    <property type="entry name" value="LPS_length_determ_N"/>
</dbReference>
<evidence type="ECO:0000259" key="8">
    <source>
        <dbReference type="Pfam" id="PF13807"/>
    </source>
</evidence>
<accession>A0A538SHE6</accession>
<comment type="caution">
    <text evidence="9">The sequence shown here is derived from an EMBL/GenBank/DDBJ whole genome shotgun (WGS) entry which is preliminary data.</text>
</comment>
<dbReference type="Proteomes" id="UP000316292">
    <property type="component" value="Unassembled WGS sequence"/>
</dbReference>
<keyword evidence="2" id="KW-1003">Cell membrane</keyword>
<name>A0A538SHE6_UNCEI</name>
<dbReference type="InterPro" id="IPR050445">
    <property type="entry name" value="Bact_polysacc_biosynth/exp"/>
</dbReference>
<evidence type="ECO:0000259" key="7">
    <source>
        <dbReference type="Pfam" id="PF02706"/>
    </source>
</evidence>
<dbReference type="InterPro" id="IPR032807">
    <property type="entry name" value="GNVR"/>
</dbReference>
<evidence type="ECO:0000256" key="1">
    <source>
        <dbReference type="ARBA" id="ARBA00004651"/>
    </source>
</evidence>
<keyword evidence="5 6" id="KW-0472">Membrane</keyword>
<dbReference type="GO" id="GO:0004713">
    <property type="term" value="F:protein tyrosine kinase activity"/>
    <property type="evidence" value="ECO:0007669"/>
    <property type="project" value="TreeGrafter"/>
</dbReference>
<comment type="subcellular location">
    <subcellularLocation>
        <location evidence="1">Cell membrane</location>
        <topology evidence="1">Multi-pass membrane protein</topology>
    </subcellularLocation>
</comment>
<evidence type="ECO:0000256" key="5">
    <source>
        <dbReference type="ARBA" id="ARBA00023136"/>
    </source>
</evidence>
<feature type="domain" description="Tyrosine-protein kinase G-rich" evidence="8">
    <location>
        <begin position="275"/>
        <end position="346"/>
    </location>
</feature>
<dbReference type="EMBL" id="VBOR01000028">
    <property type="protein sequence ID" value="TMQ50780.1"/>
    <property type="molecule type" value="Genomic_DNA"/>
</dbReference>
<evidence type="ECO:0000256" key="6">
    <source>
        <dbReference type="SAM" id="Phobius"/>
    </source>
</evidence>
<evidence type="ECO:0000256" key="3">
    <source>
        <dbReference type="ARBA" id="ARBA00022692"/>
    </source>
</evidence>
<proteinExistence type="predicted"/>
<gene>
    <name evidence="9" type="ORF">E6K71_01670</name>
</gene>
<protein>
    <recommendedName>
        <fullName evidence="11">Polysaccharide chain length determinant N-terminal domain-containing protein</fullName>
    </recommendedName>
</protein>
<evidence type="ECO:0008006" key="11">
    <source>
        <dbReference type="Google" id="ProtNLM"/>
    </source>
</evidence>
<evidence type="ECO:0000256" key="4">
    <source>
        <dbReference type="ARBA" id="ARBA00022989"/>
    </source>
</evidence>
<dbReference type="PANTHER" id="PTHR32309:SF13">
    <property type="entry name" value="FERRIC ENTEROBACTIN TRANSPORT PROTEIN FEPE"/>
    <property type="match status" value="1"/>
</dbReference>
<evidence type="ECO:0000313" key="9">
    <source>
        <dbReference type="EMBL" id="TMQ50780.1"/>
    </source>
</evidence>